<dbReference type="EMBL" id="JBHSEC010000020">
    <property type="protein sequence ID" value="MFC4411516.1"/>
    <property type="molecule type" value="Genomic_DNA"/>
</dbReference>
<accession>A0ABV8X7E7</accession>
<dbReference type="PIRSF" id="PIRSF003180">
    <property type="entry name" value="DiGMPpdiest_YuxH"/>
    <property type="match status" value="1"/>
</dbReference>
<evidence type="ECO:0000313" key="4">
    <source>
        <dbReference type="Proteomes" id="UP001595817"/>
    </source>
</evidence>
<dbReference type="InterPro" id="IPR035919">
    <property type="entry name" value="EAL_sf"/>
</dbReference>
<dbReference type="InterPro" id="IPR001633">
    <property type="entry name" value="EAL_dom"/>
</dbReference>
<evidence type="ECO:0000313" key="3">
    <source>
        <dbReference type="EMBL" id="MFC4411516.1"/>
    </source>
</evidence>
<sequence length="428" mass="48988">MKIIVDSAKLHSYTKEKKDFLLMDVFIGRQPIFNSKEEIFGYELLYRNGKSNAFPEVDADQATIEVLNHALLTIGMDELSSKRPCFINFTESLLYRDVFTSLNPEEVMVEVLENIPVTIGLISRLKELKEMGFKIALDDFVMTEELNYFSELFNIVTYIKVDFLHTTPEERWTIENIAKQHPHIKLLAEKIESREEFETAKAAGYSLFQGYFLQKPEIVQGTDIPPAMIPYIRLVNLLNQPDPDIEKITSFIEHDLSLSFKLLKLVNSPANGLRKEVKSIKQALVMLGLKELKKWLYVIALRDSIENKARTNSLIEISMVRAKLCELIAKSTGRKNAEEYFLVGMFSMIGVILNRPMESILSALPLSKSVSDTILGKETEMTQYFRLATAVEQMEVGLIDELTNQLRISNGRLQQAYNDAQLWALQLK</sequence>
<evidence type="ECO:0000259" key="1">
    <source>
        <dbReference type="PROSITE" id="PS50883"/>
    </source>
</evidence>
<dbReference type="SMART" id="SM00052">
    <property type="entry name" value="EAL"/>
    <property type="match status" value="1"/>
</dbReference>
<evidence type="ECO:0000259" key="2">
    <source>
        <dbReference type="PROSITE" id="PS51833"/>
    </source>
</evidence>
<dbReference type="Gene3D" id="1.10.3210.10">
    <property type="entry name" value="Hypothetical protein af1432"/>
    <property type="match status" value="1"/>
</dbReference>
<feature type="domain" description="HDOD" evidence="2">
    <location>
        <begin position="224"/>
        <end position="412"/>
    </location>
</feature>
<keyword evidence="4" id="KW-1185">Reference proteome</keyword>
<dbReference type="Proteomes" id="UP001595817">
    <property type="component" value="Unassembled WGS sequence"/>
</dbReference>
<dbReference type="InterPro" id="IPR013976">
    <property type="entry name" value="HDOD"/>
</dbReference>
<dbReference type="PANTHER" id="PTHR33525:SF4">
    <property type="entry name" value="CYCLIC DI-GMP PHOSPHODIESTERASE CDGJ"/>
    <property type="match status" value="1"/>
</dbReference>
<reference evidence="4" key="1">
    <citation type="journal article" date="2019" name="Int. J. Syst. Evol. Microbiol.">
        <title>The Global Catalogue of Microorganisms (GCM) 10K type strain sequencing project: providing services to taxonomists for standard genome sequencing and annotation.</title>
        <authorList>
            <consortium name="The Broad Institute Genomics Platform"/>
            <consortium name="The Broad Institute Genome Sequencing Center for Infectious Disease"/>
            <person name="Wu L."/>
            <person name="Ma J."/>
        </authorList>
    </citation>
    <scope>NUCLEOTIDE SEQUENCE [LARGE SCALE GENOMIC DNA]</scope>
    <source>
        <strain evidence="4">CCUG 59778</strain>
    </source>
</reference>
<dbReference type="Pfam" id="PF08668">
    <property type="entry name" value="HDOD"/>
    <property type="match status" value="1"/>
</dbReference>
<comment type="caution">
    <text evidence="3">The sequence shown here is derived from an EMBL/GenBank/DDBJ whole genome shotgun (WGS) entry which is preliminary data.</text>
</comment>
<proteinExistence type="predicted"/>
<dbReference type="SUPFAM" id="SSF109604">
    <property type="entry name" value="HD-domain/PDEase-like"/>
    <property type="match status" value="1"/>
</dbReference>
<dbReference type="InterPro" id="IPR052340">
    <property type="entry name" value="RNase_Y/CdgJ"/>
</dbReference>
<dbReference type="PANTHER" id="PTHR33525">
    <property type="match status" value="1"/>
</dbReference>
<dbReference type="Pfam" id="PF00563">
    <property type="entry name" value="EAL"/>
    <property type="match status" value="1"/>
</dbReference>
<protein>
    <submittedName>
        <fullName evidence="3">EAL and HDOD domain-containing protein</fullName>
    </submittedName>
</protein>
<organism evidence="3 4">
    <name type="scientific">Chungangia koreensis</name>
    <dbReference type="NCBI Taxonomy" id="752657"/>
    <lineage>
        <taxon>Bacteria</taxon>
        <taxon>Bacillati</taxon>
        <taxon>Bacillota</taxon>
        <taxon>Bacilli</taxon>
        <taxon>Lactobacillales</taxon>
        <taxon>Chungangia</taxon>
    </lineage>
</organism>
<feature type="domain" description="EAL" evidence="1">
    <location>
        <begin position="1"/>
        <end position="230"/>
    </location>
</feature>
<gene>
    <name evidence="3" type="ORF">ACFOZY_13905</name>
</gene>
<name>A0ABV8X7E7_9LACT</name>
<dbReference type="Gene3D" id="3.20.20.450">
    <property type="entry name" value="EAL domain"/>
    <property type="match status" value="1"/>
</dbReference>
<dbReference type="InterPro" id="IPR014408">
    <property type="entry name" value="dGMP_Pdiesterase_EAL/HD-GYP"/>
</dbReference>
<dbReference type="PROSITE" id="PS50883">
    <property type="entry name" value="EAL"/>
    <property type="match status" value="1"/>
</dbReference>
<dbReference type="RefSeq" id="WP_378156550.1">
    <property type="nucleotide sequence ID" value="NZ_JBHSEC010000020.1"/>
</dbReference>
<dbReference type="SUPFAM" id="SSF141868">
    <property type="entry name" value="EAL domain-like"/>
    <property type="match status" value="1"/>
</dbReference>
<dbReference type="PROSITE" id="PS51833">
    <property type="entry name" value="HDOD"/>
    <property type="match status" value="1"/>
</dbReference>